<evidence type="ECO:0000313" key="2">
    <source>
        <dbReference type="Proteomes" id="UP000261284"/>
    </source>
</evidence>
<dbReference type="Proteomes" id="UP000261284">
    <property type="component" value="Unassembled WGS sequence"/>
</dbReference>
<dbReference type="RefSeq" id="WP_116845904.1">
    <property type="nucleotide sequence ID" value="NZ_QTJU01000001.1"/>
</dbReference>
<comment type="caution">
    <text evidence="1">The sequence shown here is derived from an EMBL/GenBank/DDBJ whole genome shotgun (WGS) entry which is preliminary data.</text>
</comment>
<proteinExistence type="predicted"/>
<sequence length="488" mass="57026">MAFPDIQFIITNSPSVQMLRMRNAHWVLPFLYTVFKEAGVFSVAEPQLVTLLAETLSMHADGTEYLEEARIEFGEDEESRARKYLLNWVQKRLLQDLPDEAGGTLYQLSSHSEKLFQWLQSLEKRQFVGTESRFKILFNSLQDMVEKTEDDRTLRLEELKNRRAEIDKEIKALELGAPVEVYSNAQVQERLELFTRLCYELISDFREVEDNFKQIHRNIVEQHTRAELNKGAIIGYAFEAYDALRTSDQGKSFYAFWDFLISRAGQEEWRELTNQLLTLLEDRAIETDRHFLQNVKSLLLQQGRNVYEANDKMAEKLSRIITEKEIARHRRMRQQISNIKELVFELMDEDEVPCGIEITEGVDIRMVMDRKLTDEQKKTTSVLKQPQSAEEKIADMDRFSRLLNTSHVDKRVLWQKVEKVLQHQQTATLKEIVDASGLEAGIAEVIAYFSFVRDKGSRVQVMKEITEHIPINEAQTKFIEVPYLLFSK</sequence>
<name>A0A3E1NQS9_9BACT</name>
<organism evidence="1 2">
    <name type="scientific">Deminuibacter soli</name>
    <dbReference type="NCBI Taxonomy" id="2291815"/>
    <lineage>
        <taxon>Bacteria</taxon>
        <taxon>Pseudomonadati</taxon>
        <taxon>Bacteroidota</taxon>
        <taxon>Chitinophagia</taxon>
        <taxon>Chitinophagales</taxon>
        <taxon>Chitinophagaceae</taxon>
        <taxon>Deminuibacter</taxon>
    </lineage>
</organism>
<dbReference type="Pfam" id="PF11855">
    <property type="entry name" value="DUF3375"/>
    <property type="match status" value="1"/>
</dbReference>
<evidence type="ECO:0000313" key="1">
    <source>
        <dbReference type="EMBL" id="RFM30148.1"/>
    </source>
</evidence>
<dbReference type="InterPro" id="IPR021804">
    <property type="entry name" value="DUF3375"/>
</dbReference>
<dbReference type="EMBL" id="QTJU01000001">
    <property type="protein sequence ID" value="RFM30148.1"/>
    <property type="molecule type" value="Genomic_DNA"/>
</dbReference>
<dbReference type="OrthoDB" id="138803at2"/>
<reference evidence="1 2" key="1">
    <citation type="submission" date="2018-08" db="EMBL/GenBank/DDBJ databases">
        <title>Chitinophagaceae sp. K23C18032701, a novel bacterium isolated from forest soil.</title>
        <authorList>
            <person name="Wang C."/>
        </authorList>
    </citation>
    <scope>NUCLEOTIDE SEQUENCE [LARGE SCALE GENOMIC DNA]</scope>
    <source>
        <strain evidence="1 2">K23C18032701</strain>
    </source>
</reference>
<keyword evidence="2" id="KW-1185">Reference proteome</keyword>
<gene>
    <name evidence="1" type="ORF">DXN05_04020</name>
</gene>
<dbReference type="AlphaFoldDB" id="A0A3E1NQS9"/>
<protein>
    <submittedName>
        <fullName evidence="1">DUF3375 domain-containing protein</fullName>
    </submittedName>
</protein>
<accession>A0A3E1NQS9</accession>